<dbReference type="SUPFAM" id="SSF52540">
    <property type="entry name" value="P-loop containing nucleoside triphosphate hydrolases"/>
    <property type="match status" value="1"/>
</dbReference>
<gene>
    <name evidence="3" type="ORF">SS50377_14241</name>
    <name evidence="4" type="ORF">SS50377_22170</name>
</gene>
<protein>
    <submittedName>
        <fullName evidence="3">Rab1a</fullName>
    </submittedName>
</protein>
<dbReference type="PRINTS" id="PR00449">
    <property type="entry name" value="RASTRNSFRMNG"/>
</dbReference>
<dbReference type="InterPro" id="IPR027417">
    <property type="entry name" value="P-loop_NTPase"/>
</dbReference>
<feature type="region of interest" description="Disordered" evidence="2">
    <location>
        <begin position="1"/>
        <end position="184"/>
    </location>
</feature>
<proteinExistence type="predicted"/>
<dbReference type="FunFam" id="3.40.50.300:FF:001447">
    <property type="entry name" value="Ras-related protein Rab-1B"/>
    <property type="match status" value="1"/>
</dbReference>
<dbReference type="Proteomes" id="UP000018208">
    <property type="component" value="Unassembled WGS sequence"/>
</dbReference>
<dbReference type="VEuPathDB" id="GiardiaDB:SS50377_22170"/>
<feature type="compositionally biased region" description="Basic and acidic residues" evidence="2">
    <location>
        <begin position="16"/>
        <end position="184"/>
    </location>
</feature>
<dbReference type="EMBL" id="KI546089">
    <property type="protein sequence ID" value="EST45669.1"/>
    <property type="molecule type" value="Genomic_DNA"/>
</dbReference>
<evidence type="ECO:0000313" key="4">
    <source>
        <dbReference type="EMBL" id="KAH0576606.1"/>
    </source>
</evidence>
<dbReference type="CDD" id="cd00154">
    <property type="entry name" value="Rab"/>
    <property type="match status" value="1"/>
</dbReference>
<dbReference type="InterPro" id="IPR001806">
    <property type="entry name" value="Small_GTPase"/>
</dbReference>
<evidence type="ECO:0000313" key="5">
    <source>
        <dbReference type="Proteomes" id="UP000018208"/>
    </source>
</evidence>
<dbReference type="Gene3D" id="3.40.50.300">
    <property type="entry name" value="P-loop containing nucleotide triphosphate hydrolases"/>
    <property type="match status" value="1"/>
</dbReference>
<dbReference type="SMART" id="SM00174">
    <property type="entry name" value="RHO"/>
    <property type="match status" value="1"/>
</dbReference>
<dbReference type="SMART" id="SM00173">
    <property type="entry name" value="RAS"/>
    <property type="match status" value="1"/>
</dbReference>
<dbReference type="PROSITE" id="PS51419">
    <property type="entry name" value="RAB"/>
    <property type="match status" value="1"/>
</dbReference>
<reference evidence="3 4" key="1">
    <citation type="journal article" date="2014" name="PLoS Genet.">
        <title>The Genome of Spironucleus salmonicida Highlights a Fish Pathogen Adapted to Fluctuating Environments.</title>
        <authorList>
            <person name="Xu F."/>
            <person name="Jerlstrom-Hultqvist J."/>
            <person name="Einarsson E."/>
            <person name="Astvaldsson A."/>
            <person name="Svard S.G."/>
            <person name="Andersson J.O."/>
        </authorList>
    </citation>
    <scope>NUCLEOTIDE SEQUENCE</scope>
    <source>
        <strain evidence="4">ATCC 50377</strain>
    </source>
</reference>
<dbReference type="EMBL" id="AUWU02000002">
    <property type="protein sequence ID" value="KAH0576606.1"/>
    <property type="molecule type" value="Genomic_DNA"/>
</dbReference>
<name>V6LY14_9EUKA</name>
<dbReference type="SMART" id="SM00175">
    <property type="entry name" value="RAB"/>
    <property type="match status" value="1"/>
</dbReference>
<accession>V6LY14</accession>
<dbReference type="NCBIfam" id="TIGR00231">
    <property type="entry name" value="small_GTP"/>
    <property type="match status" value="1"/>
</dbReference>
<dbReference type="PROSITE" id="PS51421">
    <property type="entry name" value="RAS"/>
    <property type="match status" value="1"/>
</dbReference>
<reference evidence="4" key="2">
    <citation type="submission" date="2020-12" db="EMBL/GenBank/DDBJ databases">
        <title>New Spironucleus salmonicida genome in near-complete chromosomes.</title>
        <authorList>
            <person name="Xu F."/>
            <person name="Kurt Z."/>
            <person name="Jimenez-Gonzalez A."/>
            <person name="Astvaldsson A."/>
            <person name="Andersson J.O."/>
            <person name="Svard S.G."/>
        </authorList>
    </citation>
    <scope>NUCLEOTIDE SEQUENCE</scope>
    <source>
        <strain evidence="4">ATCC 50377</strain>
    </source>
</reference>
<dbReference type="GO" id="GO:0003924">
    <property type="term" value="F:GTPase activity"/>
    <property type="evidence" value="ECO:0007669"/>
    <property type="project" value="InterPro"/>
</dbReference>
<dbReference type="GO" id="GO:0005525">
    <property type="term" value="F:GTP binding"/>
    <property type="evidence" value="ECO:0007669"/>
    <property type="project" value="InterPro"/>
</dbReference>
<dbReference type="Pfam" id="PF00071">
    <property type="entry name" value="Ras"/>
    <property type="match status" value="1"/>
</dbReference>
<dbReference type="OrthoDB" id="9989112at2759"/>
<dbReference type="InterPro" id="IPR005225">
    <property type="entry name" value="Small_GTP-bd"/>
</dbReference>
<dbReference type="PANTHER" id="PTHR47978">
    <property type="match status" value="1"/>
</dbReference>
<evidence type="ECO:0000313" key="3">
    <source>
        <dbReference type="EMBL" id="EST45669.1"/>
    </source>
</evidence>
<dbReference type="AlphaFoldDB" id="V6LY14"/>
<evidence type="ECO:0000256" key="1">
    <source>
        <dbReference type="ARBA" id="ARBA00022741"/>
    </source>
</evidence>
<evidence type="ECO:0000256" key="2">
    <source>
        <dbReference type="SAM" id="MobiDB-lite"/>
    </source>
</evidence>
<keyword evidence="5" id="KW-1185">Reference proteome</keyword>
<sequence length="406" mass="46251">MSQSDLILEQNDSEIDTIREKSEDKVEEKSEDKVEEKSEDKVEEKSEAKVEEKSEDKVEEKSEDKVEEKSEDKVEEKSEDKVEEKSEDKVEEKSEAKVEEKSEDKVEEKSEDKVEEKSEAKVEEKSEDKVEEKSEDKVEEKSEAKVEEKSEAKVEEKSEAKVEEKSEDKVEEKSEAKAEEKSEAKVENIAGDSIIVDHSLLYEAPSYSKINSSIQTRLFKVALIGDSNTGKTSIFQRWQNDSFNENNVSTIGSDQIIKEFGFNDKFNVKCVIYDTAGQEQYKATTTATVRSANFVVFVFSYDNKKSFENINIWMKEIKQINTDLIPILIGNKSDLEKQVSAEEVEAFITNNNIQSFYGTSCKVGFGVHKILTNLKFDQIKYEEQVNVPVISKPTEPITGEKKSGCC</sequence>
<keyword evidence="1" id="KW-0547">Nucleotide-binding</keyword>
<organism evidence="3">
    <name type="scientific">Spironucleus salmonicida</name>
    <dbReference type="NCBI Taxonomy" id="348837"/>
    <lineage>
        <taxon>Eukaryota</taxon>
        <taxon>Metamonada</taxon>
        <taxon>Diplomonadida</taxon>
        <taxon>Hexamitidae</taxon>
        <taxon>Hexamitinae</taxon>
        <taxon>Spironucleus</taxon>
    </lineage>
</organism>